<feature type="region of interest" description="Disordered" evidence="1">
    <location>
        <begin position="58"/>
        <end position="82"/>
    </location>
</feature>
<evidence type="ECO:0000313" key="2">
    <source>
        <dbReference type="EMBL" id="KAL3113463.1"/>
    </source>
</evidence>
<evidence type="ECO:0000313" key="3">
    <source>
        <dbReference type="Proteomes" id="UP001620626"/>
    </source>
</evidence>
<dbReference type="AlphaFoldDB" id="A0ABD2LE40"/>
<feature type="region of interest" description="Disordered" evidence="1">
    <location>
        <begin position="111"/>
        <end position="238"/>
    </location>
</feature>
<name>A0ABD2LE40_9BILA</name>
<reference evidence="2 3" key="1">
    <citation type="submission" date="2024-10" db="EMBL/GenBank/DDBJ databases">
        <authorList>
            <person name="Kim D."/>
        </authorList>
    </citation>
    <scope>NUCLEOTIDE SEQUENCE [LARGE SCALE GENOMIC DNA]</scope>
    <source>
        <strain evidence="2">BH-2024</strain>
    </source>
</reference>
<proteinExistence type="predicted"/>
<dbReference type="EMBL" id="JBICBT010000446">
    <property type="protein sequence ID" value="KAL3113463.1"/>
    <property type="molecule type" value="Genomic_DNA"/>
</dbReference>
<gene>
    <name evidence="2" type="ORF">niasHT_013573</name>
</gene>
<accession>A0ABD2LE40</accession>
<protein>
    <submittedName>
        <fullName evidence="2">Uncharacterized protein</fullName>
    </submittedName>
</protein>
<dbReference type="Proteomes" id="UP001620626">
    <property type="component" value="Unassembled WGS sequence"/>
</dbReference>
<keyword evidence="3" id="KW-1185">Reference proteome</keyword>
<comment type="caution">
    <text evidence="2">The sequence shown here is derived from an EMBL/GenBank/DDBJ whole genome shotgun (WGS) entry which is preliminary data.</text>
</comment>
<feature type="compositionally biased region" description="Basic and acidic residues" evidence="1">
    <location>
        <begin position="199"/>
        <end position="238"/>
    </location>
</feature>
<feature type="compositionally biased region" description="Basic and acidic residues" evidence="1">
    <location>
        <begin position="135"/>
        <end position="159"/>
    </location>
</feature>
<evidence type="ECO:0000256" key="1">
    <source>
        <dbReference type="SAM" id="MobiDB-lite"/>
    </source>
</evidence>
<feature type="compositionally biased region" description="Basic and acidic residues" evidence="1">
    <location>
        <begin position="58"/>
        <end position="68"/>
    </location>
</feature>
<organism evidence="2 3">
    <name type="scientific">Heterodera trifolii</name>
    <dbReference type="NCBI Taxonomy" id="157864"/>
    <lineage>
        <taxon>Eukaryota</taxon>
        <taxon>Metazoa</taxon>
        <taxon>Ecdysozoa</taxon>
        <taxon>Nematoda</taxon>
        <taxon>Chromadorea</taxon>
        <taxon>Rhabditida</taxon>
        <taxon>Tylenchina</taxon>
        <taxon>Tylenchomorpha</taxon>
        <taxon>Tylenchoidea</taxon>
        <taxon>Heteroderidae</taxon>
        <taxon>Heteroderinae</taxon>
        <taxon>Heterodera</taxon>
    </lineage>
</organism>
<feature type="compositionally biased region" description="Basic residues" evidence="1">
    <location>
        <begin position="160"/>
        <end position="183"/>
    </location>
</feature>
<sequence>MRSEHRLAFLDLEDWHLTWHLLLRNEATIVGQWEEEGLEEEQLNMWWREGRIEKWKKRTEGKGKENDRQTNNNGRDGEEVPKDGRIRHFSLLHLHQLFLFDHLRDSLPRDKANGRHTVEEEIGGNGGKGKRKGRRREERNMKRIEKREWKGERGREEKKRERKRRKRKERNRKRKKRSKRREGMRREERRKERKKKRGEKREWKRDRERDEKREKERGETMKRVNRETEERKVSPFPT</sequence>